<dbReference type="AlphaFoldDB" id="A0A699ZIJ6"/>
<gene>
    <name evidence="1" type="ORF">HaLaN_19512</name>
</gene>
<keyword evidence="2" id="KW-1185">Reference proteome</keyword>
<dbReference type="Proteomes" id="UP000485058">
    <property type="component" value="Unassembled WGS sequence"/>
</dbReference>
<reference evidence="1 2" key="1">
    <citation type="submission" date="2020-02" db="EMBL/GenBank/DDBJ databases">
        <title>Draft genome sequence of Haematococcus lacustris strain NIES-144.</title>
        <authorList>
            <person name="Morimoto D."/>
            <person name="Nakagawa S."/>
            <person name="Yoshida T."/>
            <person name="Sawayama S."/>
        </authorList>
    </citation>
    <scope>NUCLEOTIDE SEQUENCE [LARGE SCALE GENOMIC DNA]</scope>
    <source>
        <strain evidence="1 2">NIES-144</strain>
    </source>
</reference>
<dbReference type="EMBL" id="BLLF01001969">
    <property type="protein sequence ID" value="GFH22101.1"/>
    <property type="molecule type" value="Genomic_DNA"/>
</dbReference>
<sequence>MGWGLNISGPCRQGLLTVLCSMWEEAEVWRTLRMGVGGMSRPVLLDRGWLRTHRPEAAAQTPPGCAAAAAKQHVHHDRGWLRTHRPEAAAQTPPGCAAAAAKQHVHHGTHCRC</sequence>
<organism evidence="1 2">
    <name type="scientific">Haematococcus lacustris</name>
    <name type="common">Green alga</name>
    <name type="synonym">Haematococcus pluvialis</name>
    <dbReference type="NCBI Taxonomy" id="44745"/>
    <lineage>
        <taxon>Eukaryota</taxon>
        <taxon>Viridiplantae</taxon>
        <taxon>Chlorophyta</taxon>
        <taxon>core chlorophytes</taxon>
        <taxon>Chlorophyceae</taxon>
        <taxon>CS clade</taxon>
        <taxon>Chlamydomonadales</taxon>
        <taxon>Haematococcaceae</taxon>
        <taxon>Haematococcus</taxon>
    </lineage>
</organism>
<comment type="caution">
    <text evidence="1">The sequence shown here is derived from an EMBL/GenBank/DDBJ whole genome shotgun (WGS) entry which is preliminary data.</text>
</comment>
<proteinExistence type="predicted"/>
<evidence type="ECO:0000313" key="1">
    <source>
        <dbReference type="EMBL" id="GFH22101.1"/>
    </source>
</evidence>
<protein>
    <submittedName>
        <fullName evidence="1">Uncharacterized protein</fullName>
    </submittedName>
</protein>
<name>A0A699ZIJ6_HAELA</name>
<evidence type="ECO:0000313" key="2">
    <source>
        <dbReference type="Proteomes" id="UP000485058"/>
    </source>
</evidence>
<accession>A0A699ZIJ6</accession>